<evidence type="ECO:0000256" key="6">
    <source>
        <dbReference type="ARBA" id="ARBA00023175"/>
    </source>
</evidence>
<dbReference type="GeneID" id="11531196"/>
<dbReference type="OMA" id="IYIKSAH"/>
<evidence type="ECO:0000256" key="7">
    <source>
        <dbReference type="ARBA" id="ARBA00023212"/>
    </source>
</evidence>
<dbReference type="EMBL" id="HE612860">
    <property type="protein sequence ID" value="CCE63184.1"/>
    <property type="molecule type" value="Genomic_DNA"/>
</dbReference>
<proteinExistence type="inferred from homology"/>
<dbReference type="SUPFAM" id="SSF52540">
    <property type="entry name" value="P-loop containing nucleoside triphosphate hydrolases"/>
    <property type="match status" value="1"/>
</dbReference>
<dbReference type="InterPro" id="IPR019821">
    <property type="entry name" value="Kinesin_motor_CS"/>
</dbReference>
<dbReference type="GO" id="GO:0005524">
    <property type="term" value="F:ATP binding"/>
    <property type="evidence" value="ECO:0007669"/>
    <property type="project" value="UniProtKB-UniRule"/>
</dbReference>
<dbReference type="GO" id="GO:0007019">
    <property type="term" value="P:microtubule depolymerization"/>
    <property type="evidence" value="ECO:0007669"/>
    <property type="project" value="EnsemblFungi"/>
</dbReference>
<evidence type="ECO:0000256" key="1">
    <source>
        <dbReference type="ARBA" id="ARBA00004245"/>
    </source>
</evidence>
<dbReference type="GO" id="GO:1990537">
    <property type="term" value="C:mitotic spindle polar microtubule"/>
    <property type="evidence" value="ECO:0007669"/>
    <property type="project" value="EnsemblFungi"/>
</dbReference>
<dbReference type="KEGG" id="tpf:TPHA_0E00890"/>
<feature type="compositionally biased region" description="Low complexity" evidence="10">
    <location>
        <begin position="224"/>
        <end position="239"/>
    </location>
</feature>
<evidence type="ECO:0000259" key="11">
    <source>
        <dbReference type="PROSITE" id="PS50067"/>
    </source>
</evidence>
<evidence type="ECO:0000256" key="5">
    <source>
        <dbReference type="ARBA" id="ARBA00022840"/>
    </source>
</evidence>
<accession>G8BTF6</accession>
<dbReference type="eggNOG" id="KOG0243">
    <property type="taxonomic scope" value="Eukaryota"/>
</dbReference>
<dbReference type="PANTHER" id="PTHR47970:SF19">
    <property type="entry name" value="KINESIN-LIKE PROTEIN KIP1"/>
    <property type="match status" value="1"/>
</dbReference>
<dbReference type="PRINTS" id="PR00380">
    <property type="entry name" value="KINESINHEAVY"/>
</dbReference>
<dbReference type="InterPro" id="IPR047149">
    <property type="entry name" value="KIF11-like"/>
</dbReference>
<keyword evidence="9" id="KW-0175">Coiled coil</keyword>
<evidence type="ECO:0000256" key="4">
    <source>
        <dbReference type="ARBA" id="ARBA00022741"/>
    </source>
</evidence>
<dbReference type="PROSITE" id="PS50067">
    <property type="entry name" value="KINESIN_MOTOR_2"/>
    <property type="match status" value="1"/>
</dbReference>
<evidence type="ECO:0000256" key="2">
    <source>
        <dbReference type="ARBA" id="ARBA00022490"/>
    </source>
</evidence>
<comment type="subcellular location">
    <subcellularLocation>
        <location evidence="1">Cytoplasm</location>
        <location evidence="1">Cytoskeleton</location>
    </subcellularLocation>
</comment>
<keyword evidence="13" id="KW-1185">Reference proteome</keyword>
<keyword evidence="5 8" id="KW-0067">ATP-binding</keyword>
<evidence type="ECO:0000313" key="13">
    <source>
        <dbReference type="Proteomes" id="UP000005666"/>
    </source>
</evidence>
<feature type="region of interest" description="Disordered" evidence="10">
    <location>
        <begin position="224"/>
        <end position="245"/>
    </location>
</feature>
<keyword evidence="7" id="KW-0206">Cytoskeleton</keyword>
<dbReference type="InterPro" id="IPR001752">
    <property type="entry name" value="Kinesin_motor_dom"/>
</dbReference>
<reference evidence="12 13" key="1">
    <citation type="journal article" date="2011" name="Proc. Natl. Acad. Sci. U.S.A.">
        <title>Evolutionary erosion of yeast sex chromosomes by mating-type switching accidents.</title>
        <authorList>
            <person name="Gordon J.L."/>
            <person name="Armisen D."/>
            <person name="Proux-Wera E."/>
            <person name="Oheigeartaigh S.S."/>
            <person name="Byrne K.P."/>
            <person name="Wolfe K.H."/>
        </authorList>
    </citation>
    <scope>NUCLEOTIDE SEQUENCE [LARGE SCALE GENOMIC DNA]</scope>
    <source>
        <strain evidence="13">ATCC 24235 / CBS 4417 / NBRC 1672 / NRRL Y-8282 / UCD 70-5</strain>
    </source>
</reference>
<evidence type="ECO:0000313" key="12">
    <source>
        <dbReference type="EMBL" id="CCE63184.1"/>
    </source>
</evidence>
<keyword evidence="2" id="KW-0963">Cytoplasm</keyword>
<dbReference type="PANTHER" id="PTHR47970">
    <property type="entry name" value="KINESIN-LIKE PROTEIN KIF11"/>
    <property type="match status" value="1"/>
</dbReference>
<feature type="coiled-coil region" evidence="9">
    <location>
        <begin position="522"/>
        <end position="610"/>
    </location>
</feature>
<dbReference type="AlphaFoldDB" id="G8BTF6"/>
<name>G8BTF6_TETPH</name>
<evidence type="ECO:0000256" key="9">
    <source>
        <dbReference type="SAM" id="Coils"/>
    </source>
</evidence>
<organism evidence="12 13">
    <name type="scientific">Tetrapisispora phaffii (strain ATCC 24235 / CBS 4417 / NBRC 1672 / NRRL Y-8282 / UCD 70-5)</name>
    <name type="common">Yeast</name>
    <name type="synonym">Fabospora phaffii</name>
    <dbReference type="NCBI Taxonomy" id="1071381"/>
    <lineage>
        <taxon>Eukaryota</taxon>
        <taxon>Fungi</taxon>
        <taxon>Dikarya</taxon>
        <taxon>Ascomycota</taxon>
        <taxon>Saccharomycotina</taxon>
        <taxon>Saccharomycetes</taxon>
        <taxon>Saccharomycetales</taxon>
        <taxon>Saccharomycetaceae</taxon>
        <taxon>Tetrapisispora</taxon>
    </lineage>
</organism>
<dbReference type="RefSeq" id="XP_003685618.1">
    <property type="nucleotide sequence ID" value="XM_003685570.1"/>
</dbReference>
<dbReference type="Proteomes" id="UP000005666">
    <property type="component" value="Chromosome 5"/>
</dbReference>
<dbReference type="SMART" id="SM00129">
    <property type="entry name" value="KISc"/>
    <property type="match status" value="1"/>
</dbReference>
<dbReference type="GO" id="GO:0007018">
    <property type="term" value="P:microtubule-based movement"/>
    <property type="evidence" value="ECO:0007669"/>
    <property type="project" value="InterPro"/>
</dbReference>
<keyword evidence="4 8" id="KW-0547">Nucleotide-binding</keyword>
<protein>
    <recommendedName>
        <fullName evidence="11">Kinesin motor domain-containing protein</fullName>
    </recommendedName>
</protein>
<dbReference type="GO" id="GO:0008574">
    <property type="term" value="F:plus-end-directed microtubule motor activity"/>
    <property type="evidence" value="ECO:0007669"/>
    <property type="project" value="TreeGrafter"/>
</dbReference>
<dbReference type="HOGENOM" id="CLU_001485_33_2_1"/>
<evidence type="ECO:0000256" key="8">
    <source>
        <dbReference type="PROSITE-ProRule" id="PRU00283"/>
    </source>
</evidence>
<evidence type="ECO:0000256" key="10">
    <source>
        <dbReference type="SAM" id="MobiDB-lite"/>
    </source>
</evidence>
<keyword evidence="6 8" id="KW-0505">Motor protein</keyword>
<dbReference type="InterPro" id="IPR027417">
    <property type="entry name" value="P-loop_NTPase"/>
</dbReference>
<evidence type="ECO:0000256" key="3">
    <source>
        <dbReference type="ARBA" id="ARBA00022701"/>
    </source>
</evidence>
<dbReference type="STRING" id="1071381.G8BTF6"/>
<dbReference type="InterPro" id="IPR036961">
    <property type="entry name" value="Kinesin_motor_dom_sf"/>
</dbReference>
<gene>
    <name evidence="12" type="primary">TPHA0E00890</name>
    <name evidence="12" type="ordered locus">TPHA_0E00890</name>
</gene>
<dbReference type="PROSITE" id="PS00411">
    <property type="entry name" value="KINESIN_MOTOR_1"/>
    <property type="match status" value="1"/>
</dbReference>
<feature type="domain" description="Kinesin motor" evidence="11">
    <location>
        <begin position="51"/>
        <end position="506"/>
    </location>
</feature>
<keyword evidence="3" id="KW-0493">Microtubule</keyword>
<dbReference type="Gene3D" id="3.40.850.10">
    <property type="entry name" value="Kinesin motor domain"/>
    <property type="match status" value="1"/>
</dbReference>
<comment type="similarity">
    <text evidence="8">Belongs to the TRAFAC class myosin-kinesin ATPase superfamily. Kinesin family.</text>
</comment>
<dbReference type="GO" id="GO:0098653">
    <property type="term" value="P:centromere clustering"/>
    <property type="evidence" value="ECO:0007669"/>
    <property type="project" value="EnsemblFungi"/>
</dbReference>
<dbReference type="GO" id="GO:0005634">
    <property type="term" value="C:nucleus"/>
    <property type="evidence" value="ECO:0007669"/>
    <property type="project" value="TreeGrafter"/>
</dbReference>
<dbReference type="Pfam" id="PF00225">
    <property type="entry name" value="Kinesin"/>
    <property type="match status" value="1"/>
</dbReference>
<sequence length="1232" mass="140038">MVDNNAQDADESILVSETDDASIAEQSTKASDGGVYVNDSSKSLSHTKDDNIKVYVRCRSRTQREIDEKSSVVISTLGANGNKVILSPNQSRKLYNTNANGSTRTKNNTNLNNNIKNATTNSNTGTNGRTYTFDKVFGVESDQETLFESVAKNYIYEMLQGYNCTVFAYGQTGTGKTYTMSGDLNILGNLDSKDKILLGEHAGIIPRVLVYLFKELSKNDTITNTKVNNNKNNNNNSNNKNEEQINLKNTEYSVKVSFLELYNEKLTDLLSNYKTDALNSNDKLINQTSGNSTPYSITNGLNVNDKFKIKNNNLHDFDGKNVRIMSNQNKSASNCNGSSITVKGMEEIYIKSAHEGLQLLTEGSLKRKVASTKLNDLSSRSHTIFTIITNVTKVDPVTGKHFVKTGKLNLVDLAGSENINRSGAENKRAQEAGLINKSLLTLGRVINALVDRSHHIPYRESKLTRLLQDSLGGKTKTCIIATVSPAKISLEETVSTLEYATRAKSIKNTPQINQSLSKDTFIHEYINEIDRLRNELKLARTKEGIYITQDQLDLYESNSILITEQKAKIDNMEDQIKRFKAKYVEETESNRILLNKLEQSEDANQKLSEKTKVIISLFKRYQENFKIFNSNINQIHSSNLEVFDSLQNHKDKLDLCSKKNIKTLKEIYIAEEKYTEQLNTLKASLSSYSDRFMLVFSSVFDEMENNSIEFERNVKSKLSSLDLTMVVEEIKNMKETVEMICNNILIASDTWDSSYKEVYNSHLMTLKNCFNMVEHKCANINQLMDENFSKFQNDIKSGVHNYKNVSSDHTNDMKHTIYEQSLEIEKLKEKIIIEQQNSKSVESRLNKVIDYFEDEILKSRRKITTDLIDTLKQSEKDHLELDKQILNRTLSGLRNFENEKQSDLQKSINALTSKFSDVFKNVSLVAEQLPLTIDLTSENLLTTIDEFLKTSPISTELIELVDLVRSYTEQSKSKPILDLLEQLNETRKLMLGDVSMHLKDQISSLTNFTREKKEKFTESNVMASNFIDQFIKYILTDYKDNMTQIPKSQNNVIVDNTNTIETIINSMNELKKESNINEYSDKSKDLVSTFKRNLPVLELPQDFKVFKDIAEEVQGTAHEDQFSPSRSHKLNSLKIIPSTPVPIPDYPLPKVLIPKSVNTSAQRSKTIQSPFKEANILRNITDISNPNNLKRRFTSDSLIHPTEPTDDKIKNCILPHNFIKNSHNVQNIAYII</sequence>
<feature type="region of interest" description="Disordered" evidence="10">
    <location>
        <begin position="1"/>
        <end position="43"/>
    </location>
</feature>
<dbReference type="GO" id="GO:0008017">
    <property type="term" value="F:microtubule binding"/>
    <property type="evidence" value="ECO:0007669"/>
    <property type="project" value="InterPro"/>
</dbReference>
<feature type="binding site" evidence="8">
    <location>
        <begin position="170"/>
        <end position="177"/>
    </location>
    <ligand>
        <name>ATP</name>
        <dbReference type="ChEBI" id="CHEBI:30616"/>
    </ligand>
</feature>
<dbReference type="GO" id="GO:0000776">
    <property type="term" value="C:kinetochore"/>
    <property type="evidence" value="ECO:0007669"/>
    <property type="project" value="EnsemblFungi"/>
</dbReference>
<dbReference type="GO" id="GO:0000073">
    <property type="term" value="P:initial mitotic spindle pole body separation"/>
    <property type="evidence" value="ECO:0007669"/>
    <property type="project" value="EnsemblFungi"/>
</dbReference>
<dbReference type="OrthoDB" id="3176171at2759"/>
<dbReference type="GO" id="GO:0030543">
    <property type="term" value="P:2-micrometer plasmid partitioning"/>
    <property type="evidence" value="ECO:0007669"/>
    <property type="project" value="EnsemblFungi"/>
</dbReference>